<keyword evidence="2" id="KW-1185">Reference proteome</keyword>
<organism evidence="1 2">
    <name type="scientific">Naganishia adeliensis</name>
    <dbReference type="NCBI Taxonomy" id="92952"/>
    <lineage>
        <taxon>Eukaryota</taxon>
        <taxon>Fungi</taxon>
        <taxon>Dikarya</taxon>
        <taxon>Basidiomycota</taxon>
        <taxon>Agaricomycotina</taxon>
        <taxon>Tremellomycetes</taxon>
        <taxon>Filobasidiales</taxon>
        <taxon>Filobasidiaceae</taxon>
        <taxon>Naganishia</taxon>
    </lineage>
</organism>
<name>A0ACC2V7Q3_9TREE</name>
<evidence type="ECO:0000313" key="2">
    <source>
        <dbReference type="Proteomes" id="UP001230649"/>
    </source>
</evidence>
<dbReference type="EMBL" id="JASBWS010000129">
    <property type="protein sequence ID" value="KAJ9095088.1"/>
    <property type="molecule type" value="Genomic_DNA"/>
</dbReference>
<comment type="caution">
    <text evidence="1">The sequence shown here is derived from an EMBL/GenBank/DDBJ whole genome shotgun (WGS) entry which is preliminary data.</text>
</comment>
<dbReference type="Proteomes" id="UP001230649">
    <property type="component" value="Unassembled WGS sequence"/>
</dbReference>
<proteinExistence type="predicted"/>
<accession>A0ACC2V7Q3</accession>
<protein>
    <submittedName>
        <fullName evidence="1">Uncharacterized protein</fullName>
    </submittedName>
</protein>
<sequence length="361" mass="40398">MASYDIPLPRISHPHEVDAFLRKFKEVLWKHRETSDKRMAMLFELCLEEGSSAETWFEVTCPVSAKESWDSIKVQLEAIFRTKESDQKHLHKLQNLRITDVEAQDEDFRFEGIKNAKACAKKIAVTYNCDEAKANIIKGNIGEETRNLMNIKTNIVEGVCEALRVLDEHQVGIIKKRVEAANVKESVTALTAKKMLSNVNFNATTTHQGSTTANVGNQVATTSTQLTVRPRIDATGRTQNQAVYTPEQRTKLAAWKAKNGDNVTYGCDLPLVGKEPLGSNECNGCGSKGYRAVECQFDKLDLAEQKLRKIHNDRARSERIARNATTYMTPTAIEPVHFTDDVEETGGARLRIEEGNGEGQE</sequence>
<reference evidence="1" key="1">
    <citation type="submission" date="2023-04" db="EMBL/GenBank/DDBJ databases">
        <title>Draft Genome sequencing of Naganishia species isolated from polar environments using Oxford Nanopore Technology.</title>
        <authorList>
            <person name="Leo P."/>
            <person name="Venkateswaran K."/>
        </authorList>
    </citation>
    <scope>NUCLEOTIDE SEQUENCE</scope>
    <source>
        <strain evidence="1">MNA-CCFEE 5262</strain>
    </source>
</reference>
<gene>
    <name evidence="1" type="ORF">QFC20_006738</name>
</gene>
<evidence type="ECO:0000313" key="1">
    <source>
        <dbReference type="EMBL" id="KAJ9095088.1"/>
    </source>
</evidence>